<proteinExistence type="predicted"/>
<dbReference type="Proteomes" id="UP000487596">
    <property type="component" value="Unassembled WGS sequence"/>
</dbReference>
<sequence>MYCKNCGKKLNNGTNVCPNCGTSVNTSKNIQSIFKPSIWSKEGEINDTDCCCNWIQENIKSEVRQNFGIGYNERILFIRDTSFWNSRNQGLALTDAGVYCIPDNDKMDEKISFSWSAVQRVEYKDLVLYFWGYSNNDDDYCPIHISYFMKSDDNGKARRMGIAIAQNLTEMAQTIEPEKDAFDVAIKHYDELNAAGKTEEAFQFALSCKDQEGLEVFYMPAVRGYLIKEKYAKAISLCNEGLRHCESTSPMEYQLLYAKYSAYHGLKNDFEARKYALPVALNAPDDLKYLTGNDTLIKEDAKKDFDFCENEYVTHYLEQPYNKRKTLLVVNEYSDLRQERLSVININTLPYTNIEFPIGHPVAYQLYIGHPYIAQKYIPFESYELELIEDKIREFCQIMQSLGAMEITIECLNSSTNDTEKHSDRNLSGDVSYRVVSGSGYSQEQGSRHLIDEISQSVNLHQKFIPKGVPKLPEVLVWYPNEPSWQRLYEQRMKGTLLQHEERIETRKNRVLESDELCSIEGEFKSLFIEAKGHWDKKNEEKFALQENAILSIQVCFASLEELQDINITQQSNNHVLTDNENEYVEELKICMKESGGISPGERRLLEKIRIKLGISEIRAKELEEEIFPQLTEAELEYLEEYKACLKEDEGISPKERRLLDKLRASLSITEERGKELEQSF</sequence>
<accession>A0A1H4C6S3</accession>
<protein>
    <submittedName>
        <fullName evidence="1">Zinc ribbon domain-containing protein</fullName>
    </submittedName>
</protein>
<dbReference type="EMBL" id="WDEH01000009">
    <property type="protein sequence ID" value="KAB6140130.1"/>
    <property type="molecule type" value="Genomic_DNA"/>
</dbReference>
<evidence type="ECO:0000313" key="4">
    <source>
        <dbReference type="Proteomes" id="UP000487596"/>
    </source>
</evidence>
<gene>
    <name evidence="1" type="ORF">GA424_07655</name>
    <name evidence="2" type="ORF">SAMN04487924_10882</name>
</gene>
<dbReference type="AlphaFoldDB" id="A0A1H4C6S3"/>
<evidence type="ECO:0000313" key="3">
    <source>
        <dbReference type="Proteomes" id="UP000183040"/>
    </source>
</evidence>
<evidence type="ECO:0000313" key="1">
    <source>
        <dbReference type="EMBL" id="KAB6140130.1"/>
    </source>
</evidence>
<reference evidence="2 3" key="1">
    <citation type="submission" date="2016-10" db="EMBL/GenBank/DDBJ databases">
        <authorList>
            <person name="de Groot N.N."/>
        </authorList>
    </citation>
    <scope>NUCLEOTIDE SEQUENCE [LARGE SCALE GENOMIC DNA]</scope>
    <source>
        <strain evidence="2 3">NLAE-zl-G339</strain>
    </source>
</reference>
<dbReference type="RefSeq" id="WP_074705989.1">
    <property type="nucleotide sequence ID" value="NZ_CP042282.1"/>
</dbReference>
<dbReference type="EMBL" id="FNRP01000008">
    <property type="protein sequence ID" value="SEA56068.1"/>
    <property type="molecule type" value="Genomic_DNA"/>
</dbReference>
<name>A0A1H4C6S3_9BACE</name>
<organism evidence="2 3">
    <name type="scientific">Bacteroides xylanisolvens</name>
    <dbReference type="NCBI Taxonomy" id="371601"/>
    <lineage>
        <taxon>Bacteria</taxon>
        <taxon>Pseudomonadati</taxon>
        <taxon>Bacteroidota</taxon>
        <taxon>Bacteroidia</taxon>
        <taxon>Bacteroidales</taxon>
        <taxon>Bacteroidaceae</taxon>
        <taxon>Bacteroides</taxon>
    </lineage>
</organism>
<reference evidence="1 4" key="2">
    <citation type="journal article" date="2019" name="Nat. Med.">
        <title>A library of human gut bacterial isolates paired with longitudinal multiomics data enables mechanistic microbiome research.</title>
        <authorList>
            <person name="Poyet M."/>
            <person name="Groussin M."/>
            <person name="Gibbons S.M."/>
            <person name="Avila-Pacheco J."/>
            <person name="Jiang X."/>
            <person name="Kearney S.M."/>
            <person name="Perrotta A.R."/>
            <person name="Berdy B."/>
            <person name="Zhao S."/>
            <person name="Lieberman T.D."/>
            <person name="Swanson P.K."/>
            <person name="Smith M."/>
            <person name="Roesemann S."/>
            <person name="Alexander J.E."/>
            <person name="Rich S.A."/>
            <person name="Livny J."/>
            <person name="Vlamakis H."/>
            <person name="Clish C."/>
            <person name="Bullock K."/>
            <person name="Deik A."/>
            <person name="Scott J."/>
            <person name="Pierce K.A."/>
            <person name="Xavier R.J."/>
            <person name="Alm E.J."/>
        </authorList>
    </citation>
    <scope>NUCLEOTIDE SEQUENCE [LARGE SCALE GENOMIC DNA]</scope>
    <source>
        <strain evidence="1 4">BIOML-A62</strain>
    </source>
</reference>
<evidence type="ECO:0000313" key="2">
    <source>
        <dbReference type="EMBL" id="SEA56068.1"/>
    </source>
</evidence>
<dbReference type="Proteomes" id="UP000183040">
    <property type="component" value="Unassembled WGS sequence"/>
</dbReference>